<dbReference type="EMBL" id="CAICTM010000130">
    <property type="protein sequence ID" value="CAB9502235.1"/>
    <property type="molecule type" value="Genomic_DNA"/>
</dbReference>
<dbReference type="Proteomes" id="UP001153069">
    <property type="component" value="Unassembled WGS sequence"/>
</dbReference>
<feature type="compositionally biased region" description="Low complexity" evidence="1">
    <location>
        <begin position="221"/>
        <end position="232"/>
    </location>
</feature>
<organism evidence="2 3">
    <name type="scientific">Seminavis robusta</name>
    <dbReference type="NCBI Taxonomy" id="568900"/>
    <lineage>
        <taxon>Eukaryota</taxon>
        <taxon>Sar</taxon>
        <taxon>Stramenopiles</taxon>
        <taxon>Ochrophyta</taxon>
        <taxon>Bacillariophyta</taxon>
        <taxon>Bacillariophyceae</taxon>
        <taxon>Bacillariophycidae</taxon>
        <taxon>Naviculales</taxon>
        <taxon>Naviculaceae</taxon>
        <taxon>Seminavis</taxon>
    </lineage>
</organism>
<dbReference type="SUPFAM" id="SSF53474">
    <property type="entry name" value="alpha/beta-Hydrolases"/>
    <property type="match status" value="1"/>
</dbReference>
<feature type="region of interest" description="Disordered" evidence="1">
    <location>
        <begin position="166"/>
        <end position="193"/>
    </location>
</feature>
<name>A0A9N8DKJ3_9STRA</name>
<dbReference type="InterPro" id="IPR029058">
    <property type="entry name" value="AB_hydrolase_fold"/>
</dbReference>
<evidence type="ECO:0008006" key="4">
    <source>
        <dbReference type="Google" id="ProtNLM"/>
    </source>
</evidence>
<keyword evidence="3" id="KW-1185">Reference proteome</keyword>
<evidence type="ECO:0000313" key="3">
    <source>
        <dbReference type="Proteomes" id="UP001153069"/>
    </source>
</evidence>
<feature type="region of interest" description="Disordered" evidence="1">
    <location>
        <begin position="253"/>
        <end position="288"/>
    </location>
</feature>
<dbReference type="Gene3D" id="3.40.50.1820">
    <property type="entry name" value="alpha/beta hydrolase"/>
    <property type="match status" value="1"/>
</dbReference>
<dbReference type="PANTHER" id="PTHR37471">
    <property type="entry name" value="UNNAMED PRODUCT"/>
    <property type="match status" value="1"/>
</dbReference>
<comment type="caution">
    <text evidence="2">The sequence shown here is derived from an EMBL/GenBank/DDBJ whole genome shotgun (WGS) entry which is preliminary data.</text>
</comment>
<protein>
    <recommendedName>
        <fullName evidence="4">AB hydrolase-1 domain-containing protein</fullName>
    </recommendedName>
</protein>
<feature type="compositionally biased region" description="Polar residues" evidence="1">
    <location>
        <begin position="166"/>
        <end position="190"/>
    </location>
</feature>
<evidence type="ECO:0000256" key="1">
    <source>
        <dbReference type="SAM" id="MobiDB-lite"/>
    </source>
</evidence>
<reference evidence="2" key="1">
    <citation type="submission" date="2020-06" db="EMBL/GenBank/DDBJ databases">
        <authorList>
            <consortium name="Plant Systems Biology data submission"/>
        </authorList>
    </citation>
    <scope>NUCLEOTIDE SEQUENCE</scope>
    <source>
        <strain evidence="2">D6</strain>
    </source>
</reference>
<feature type="region of interest" description="Disordered" evidence="1">
    <location>
        <begin position="208"/>
        <end position="232"/>
    </location>
</feature>
<dbReference type="PANTHER" id="PTHR37471:SF1">
    <property type="entry name" value="AB HYDROLASE-1 DOMAIN-CONTAINING PROTEIN"/>
    <property type="match status" value="1"/>
</dbReference>
<proteinExistence type="predicted"/>
<dbReference type="AlphaFoldDB" id="A0A9N8DKJ3"/>
<sequence>MVLTTSGFPSIIGARGFDARTARNATLLFGGALLLEGAFQYAMRAKLSFLQSKNPLEESLKVANVQSLSKRQELWERTMQAVSTNSSVVGYFEDWFFGRSYEELSPDDLQRFIVWCFFDGRKFHQLVEEEEEQLDTFLVDALDRADRELRVKATMKTIADQNYSLRRASSSSKTNSQPLVEQQRISNNQESEFRVGRKQKRVVLFNKAHLEHNHRQKRRSSSTSSTSGLSDDASISCHLLSEEHDQDLESANLSVEPRLTPGPKGRPAEHPKPQKRPRKVRFSPMPSRDTLRASMVRTSGTLRRSIVRTRDTLRASVLQTRDTLKAGVLHTRDTLRASVARTVNLVFQPFGRPTADPLLGIHIAPLYVHIPAVLTTEIGTPLILWSLGFRKHRVGQMTYYYRQGTGKTNETTPLVFIHGIGIGPIAYLPLLLQVLKSDNSRPLLLPEISSVTAFRPWVMPKDCLSSNEVAANMSTMLHNHGFSKATFAGHSFGTFWMSYTVKYAPHLVAGLVFLDPVCFCLYDSLLTKRTVYNPPDTSDVASLVKTDMMVNWSIQRNFSWVEANLFVEDIPESISVAFFLSGDDTVAPSKVQEAYLRGQRDCEVYDLDETANANVFKRRFTVVSFRGYDHGLWLLNPLKTIPPVVEAMERFS</sequence>
<gene>
    <name evidence="2" type="ORF">SEMRO_131_G062220.1</name>
</gene>
<accession>A0A9N8DKJ3</accession>
<evidence type="ECO:0000313" key="2">
    <source>
        <dbReference type="EMBL" id="CAB9502235.1"/>
    </source>
</evidence>
<dbReference type="OrthoDB" id="6431331at2759"/>